<name>A0AAX4JUP4_9TREE</name>
<accession>A0AAX4JUP4</accession>
<dbReference type="RefSeq" id="XP_066075918.1">
    <property type="nucleotide sequence ID" value="XM_066219821.1"/>
</dbReference>
<sequence>MSLTPSTNQLPTAFRIVRQILSNSSAAEGLTTKELVKEALKLYQSENPNSSSSSIASSSSSSSQQESINVKGKGKNVVTSTKKDKGINVIPDGHPFISTSYLKSRILSRLESQDLLIKVPKKTQTSSTSSSSISSNSTSSSSSGTGSGGGKQIFVWKINEPKQSNLNTPKWNFPEHWNKLIEGTSTPGQLYFEYQQNLIARKEEEKQRGLDSGKVLRTEKQIWENENRLPILTTNLERLHLNKRKSLSRPKKERKRLELFQSVPLINEGQSTSTAQAA</sequence>
<proteinExistence type="predicted"/>
<evidence type="ECO:0000256" key="1">
    <source>
        <dbReference type="SAM" id="MobiDB-lite"/>
    </source>
</evidence>
<dbReference type="EMBL" id="CP144102">
    <property type="protein sequence ID" value="WWC89155.1"/>
    <property type="molecule type" value="Genomic_DNA"/>
</dbReference>
<dbReference type="AlphaFoldDB" id="A0AAX4JUP4"/>
<reference evidence="2 3" key="1">
    <citation type="submission" date="2024-01" db="EMBL/GenBank/DDBJ databases">
        <title>Comparative genomics of Cryptococcus and Kwoniella reveals pathogenesis evolution and contrasting modes of karyotype evolution via chromosome fusion or intercentromeric recombination.</title>
        <authorList>
            <person name="Coelho M.A."/>
            <person name="David-Palma M."/>
            <person name="Shea T."/>
            <person name="Bowers K."/>
            <person name="McGinley-Smith S."/>
            <person name="Mohammad A.W."/>
            <person name="Gnirke A."/>
            <person name="Yurkov A.M."/>
            <person name="Nowrousian M."/>
            <person name="Sun S."/>
            <person name="Cuomo C.A."/>
            <person name="Heitman J."/>
        </authorList>
    </citation>
    <scope>NUCLEOTIDE SEQUENCE [LARGE SCALE GENOMIC DNA]</scope>
    <source>
        <strain evidence="2 3">CBS 6074</strain>
    </source>
</reference>
<dbReference type="Proteomes" id="UP001355207">
    <property type="component" value="Chromosome 5"/>
</dbReference>
<feature type="region of interest" description="Disordered" evidence="1">
    <location>
        <begin position="46"/>
        <end position="79"/>
    </location>
</feature>
<feature type="region of interest" description="Disordered" evidence="1">
    <location>
        <begin position="119"/>
        <end position="152"/>
    </location>
</feature>
<feature type="compositionally biased region" description="Low complexity" evidence="1">
    <location>
        <begin position="46"/>
        <end position="68"/>
    </location>
</feature>
<evidence type="ECO:0000313" key="3">
    <source>
        <dbReference type="Proteomes" id="UP001355207"/>
    </source>
</evidence>
<keyword evidence="3" id="KW-1185">Reference proteome</keyword>
<dbReference type="GeneID" id="91094743"/>
<evidence type="ECO:0000313" key="2">
    <source>
        <dbReference type="EMBL" id="WWC89155.1"/>
    </source>
</evidence>
<feature type="compositionally biased region" description="Low complexity" evidence="1">
    <location>
        <begin position="123"/>
        <end position="144"/>
    </location>
</feature>
<protein>
    <recommendedName>
        <fullName evidence="4">Transcription initiation factor IIE subunit beta</fullName>
    </recommendedName>
</protein>
<evidence type="ECO:0008006" key="4">
    <source>
        <dbReference type="Google" id="ProtNLM"/>
    </source>
</evidence>
<organism evidence="2 3">
    <name type="scientific">Kwoniella dendrophila CBS 6074</name>
    <dbReference type="NCBI Taxonomy" id="1295534"/>
    <lineage>
        <taxon>Eukaryota</taxon>
        <taxon>Fungi</taxon>
        <taxon>Dikarya</taxon>
        <taxon>Basidiomycota</taxon>
        <taxon>Agaricomycotina</taxon>
        <taxon>Tremellomycetes</taxon>
        <taxon>Tremellales</taxon>
        <taxon>Cryptococcaceae</taxon>
        <taxon>Kwoniella</taxon>
    </lineage>
</organism>
<gene>
    <name evidence="2" type="ORF">L201_004073</name>
</gene>